<organism evidence="1 2">
    <name type="scientific">Chromobacterium haemolyticum</name>
    <dbReference type="NCBI Taxonomy" id="394935"/>
    <lineage>
        <taxon>Bacteria</taxon>
        <taxon>Pseudomonadati</taxon>
        <taxon>Pseudomonadota</taxon>
        <taxon>Betaproteobacteria</taxon>
        <taxon>Neisseriales</taxon>
        <taxon>Chromobacteriaceae</taxon>
        <taxon>Chromobacterium</taxon>
    </lineage>
</organism>
<dbReference type="RefSeq" id="WP_081557023.1">
    <property type="nucleotide sequence ID" value="NZ_MUKV01000052.1"/>
</dbReference>
<evidence type="ECO:0000313" key="2">
    <source>
        <dbReference type="Proteomes" id="UP000192721"/>
    </source>
</evidence>
<name>A0A1W0CBB8_9NEIS</name>
<evidence type="ECO:0000313" key="1">
    <source>
        <dbReference type="EMBL" id="OQS31997.1"/>
    </source>
</evidence>
<dbReference type="Pfam" id="PF05125">
    <property type="entry name" value="Phage_cap_P2"/>
    <property type="match status" value="1"/>
</dbReference>
<accession>A0A1W0CBB8</accession>
<comment type="caution">
    <text evidence="1">The sequence shown here is derived from an EMBL/GenBank/DDBJ whole genome shotgun (WGS) entry which is preliminary data.</text>
</comment>
<dbReference type="Proteomes" id="UP000192721">
    <property type="component" value="Unassembled WGS sequence"/>
</dbReference>
<proteinExistence type="predicted"/>
<dbReference type="InterPro" id="IPR006441">
    <property type="entry name" value="Phage_P2_GpN"/>
</dbReference>
<sequence>MQNPTRHALNQFIDRYYHALDQFRAQDSLYATPTPQAAQTRLNALKARSRLLSAINLLGVSEIRGQAKHFDLAGTLAATVDTQRHERQPAGKTWRPAQYHCQQTNFDAAFSYDTLDAWWSESQTPAGFEARARQALERRILLDRIMIGFHGLQRAPNSNRETHPLLEDVNIGWLQQIREQAPQHWIEGARIGESERFRSLHRLVRYALKQRLAPAWRDDPGLVVLVGADLLPDAVCNANPQAEGDDLVFHQQRLGGLQTASAAFFPGDSILITRLDNLSLYFNPHASRYHYHEEPSLNRVEFYHSSHDAYVVENLAACVLIDAVEIVD</sequence>
<evidence type="ECO:0008006" key="3">
    <source>
        <dbReference type="Google" id="ProtNLM"/>
    </source>
</evidence>
<gene>
    <name evidence="1" type="ORF">B0T45_22310</name>
</gene>
<dbReference type="EMBL" id="MUKV01000052">
    <property type="protein sequence ID" value="OQS31997.1"/>
    <property type="molecule type" value="Genomic_DNA"/>
</dbReference>
<dbReference type="AlphaFoldDB" id="A0A1W0CBB8"/>
<protein>
    <recommendedName>
        <fullName evidence="3">Phage major capsid protein, P2 family</fullName>
    </recommendedName>
</protein>
<reference evidence="1 2" key="1">
    <citation type="submission" date="2017-02" db="EMBL/GenBank/DDBJ databases">
        <title>Chromobacterium haemolyticum H5244.</title>
        <authorList>
            <person name="Gulvik C.A."/>
        </authorList>
    </citation>
    <scope>NUCLEOTIDE SEQUENCE [LARGE SCALE GENOMIC DNA]</scope>
    <source>
        <strain evidence="1 2">H5244</strain>
    </source>
</reference>